<sequence>MVEPSAESDGDSCSAIEDMPANLKGLSFFVSDVVSYIAGFICRKLANSLKFSACVSEMASNPTFSELIEQKYRGGLIYPGLETEKLCKEGERKLSFFRITYVIVYVLKNRIPFMAFIYVLRFGLDVVLVISLVLAEYRVQAGFLTGASRVCDLFLNVNGQRLNISYDDKSTVLIGWDMFILRKPLLLSLSAWLFTYVVIIIQHFDAP</sequence>
<keyword evidence="1" id="KW-1133">Transmembrane helix</keyword>
<feature type="transmembrane region" description="Helical" evidence="1">
    <location>
        <begin position="185"/>
        <end position="204"/>
    </location>
</feature>
<name>A0A4Y2HGY7_ARAVE</name>
<dbReference type="EMBL" id="BGPR01001937">
    <property type="protein sequence ID" value="GBM64598.1"/>
    <property type="molecule type" value="Genomic_DNA"/>
</dbReference>
<dbReference type="Proteomes" id="UP000499080">
    <property type="component" value="Unassembled WGS sequence"/>
</dbReference>
<organism evidence="2 3">
    <name type="scientific">Araneus ventricosus</name>
    <name type="common">Orbweaver spider</name>
    <name type="synonym">Epeira ventricosa</name>
    <dbReference type="NCBI Taxonomy" id="182803"/>
    <lineage>
        <taxon>Eukaryota</taxon>
        <taxon>Metazoa</taxon>
        <taxon>Ecdysozoa</taxon>
        <taxon>Arthropoda</taxon>
        <taxon>Chelicerata</taxon>
        <taxon>Arachnida</taxon>
        <taxon>Araneae</taxon>
        <taxon>Araneomorphae</taxon>
        <taxon>Entelegynae</taxon>
        <taxon>Araneoidea</taxon>
        <taxon>Araneidae</taxon>
        <taxon>Araneus</taxon>
    </lineage>
</organism>
<comment type="caution">
    <text evidence="2">The sequence shown here is derived from an EMBL/GenBank/DDBJ whole genome shotgun (WGS) entry which is preliminary data.</text>
</comment>
<proteinExistence type="predicted"/>
<keyword evidence="1" id="KW-0472">Membrane</keyword>
<feature type="transmembrane region" description="Helical" evidence="1">
    <location>
        <begin position="115"/>
        <end position="135"/>
    </location>
</feature>
<evidence type="ECO:0000313" key="3">
    <source>
        <dbReference type="Proteomes" id="UP000499080"/>
    </source>
</evidence>
<evidence type="ECO:0000313" key="2">
    <source>
        <dbReference type="EMBL" id="GBM64598.1"/>
    </source>
</evidence>
<evidence type="ECO:0000256" key="1">
    <source>
        <dbReference type="SAM" id="Phobius"/>
    </source>
</evidence>
<keyword evidence="3" id="KW-1185">Reference proteome</keyword>
<accession>A0A4Y2HGY7</accession>
<reference evidence="2 3" key="1">
    <citation type="journal article" date="2019" name="Sci. Rep.">
        <title>Orb-weaving spider Araneus ventricosus genome elucidates the spidroin gene catalogue.</title>
        <authorList>
            <person name="Kono N."/>
            <person name="Nakamura H."/>
            <person name="Ohtoshi R."/>
            <person name="Moran D.A.P."/>
            <person name="Shinohara A."/>
            <person name="Yoshida Y."/>
            <person name="Fujiwara M."/>
            <person name="Mori M."/>
            <person name="Tomita M."/>
            <person name="Arakawa K."/>
        </authorList>
    </citation>
    <scope>NUCLEOTIDE SEQUENCE [LARGE SCALE GENOMIC DNA]</scope>
</reference>
<gene>
    <name evidence="2" type="ORF">AVEN_19344_1</name>
</gene>
<keyword evidence="1" id="KW-0812">Transmembrane</keyword>
<dbReference type="OrthoDB" id="7312725at2759"/>
<dbReference type="AlphaFoldDB" id="A0A4Y2HGY7"/>
<protein>
    <submittedName>
        <fullName evidence="2">Uncharacterized protein</fullName>
    </submittedName>
</protein>